<sequence>MAADGLGEGLCLPGLGHDVEDVPVLGQGVLADFQEPYRIHPLSPFVWRTRASRPLPSVSFSGPESQRKSEICAQQADCEYLGHSEE</sequence>
<keyword evidence="2" id="KW-1185">Reference proteome</keyword>
<evidence type="ECO:0000313" key="1">
    <source>
        <dbReference type="EMBL" id="GGY52824.1"/>
    </source>
</evidence>
<accession>A0ABQ3AI02</accession>
<protein>
    <submittedName>
        <fullName evidence="1">Uncharacterized protein</fullName>
    </submittedName>
</protein>
<proteinExistence type="predicted"/>
<dbReference type="EMBL" id="BMUU01000010">
    <property type="protein sequence ID" value="GGY52824.1"/>
    <property type="molecule type" value="Genomic_DNA"/>
</dbReference>
<name>A0ABQ3AI02_9ACTN</name>
<dbReference type="Proteomes" id="UP000600946">
    <property type="component" value="Unassembled WGS sequence"/>
</dbReference>
<gene>
    <name evidence="1" type="ORF">GCM10010326_53910</name>
</gene>
<comment type="caution">
    <text evidence="1">The sequence shown here is derived from an EMBL/GenBank/DDBJ whole genome shotgun (WGS) entry which is preliminary data.</text>
</comment>
<evidence type="ECO:0000313" key="2">
    <source>
        <dbReference type="Proteomes" id="UP000600946"/>
    </source>
</evidence>
<organism evidence="1 2">
    <name type="scientific">Streptomyces xanthochromogenes</name>
    <dbReference type="NCBI Taxonomy" id="67384"/>
    <lineage>
        <taxon>Bacteria</taxon>
        <taxon>Bacillati</taxon>
        <taxon>Actinomycetota</taxon>
        <taxon>Actinomycetes</taxon>
        <taxon>Kitasatosporales</taxon>
        <taxon>Streptomycetaceae</taxon>
        <taxon>Streptomyces</taxon>
    </lineage>
</organism>
<reference evidence="2" key="1">
    <citation type="journal article" date="2019" name="Int. J. Syst. Evol. Microbiol.">
        <title>The Global Catalogue of Microorganisms (GCM) 10K type strain sequencing project: providing services to taxonomists for standard genome sequencing and annotation.</title>
        <authorList>
            <consortium name="The Broad Institute Genomics Platform"/>
            <consortium name="The Broad Institute Genome Sequencing Center for Infectious Disease"/>
            <person name="Wu L."/>
            <person name="Ma J."/>
        </authorList>
    </citation>
    <scope>NUCLEOTIDE SEQUENCE [LARGE SCALE GENOMIC DNA]</scope>
    <source>
        <strain evidence="2">JCM 4594</strain>
    </source>
</reference>